<gene>
    <name evidence="9" type="ORF">PX52LOC_07157</name>
</gene>
<evidence type="ECO:0000256" key="1">
    <source>
        <dbReference type="ARBA" id="ARBA00004651"/>
    </source>
</evidence>
<organism evidence="9 10">
    <name type="scientific">Limnoglobus roseus</name>
    <dbReference type="NCBI Taxonomy" id="2598579"/>
    <lineage>
        <taxon>Bacteria</taxon>
        <taxon>Pseudomonadati</taxon>
        <taxon>Planctomycetota</taxon>
        <taxon>Planctomycetia</taxon>
        <taxon>Gemmatales</taxon>
        <taxon>Gemmataceae</taxon>
        <taxon>Limnoglobus</taxon>
    </lineage>
</organism>
<keyword evidence="4 7" id="KW-1133">Transmembrane helix</keyword>
<feature type="transmembrane region" description="Helical" evidence="7">
    <location>
        <begin position="383"/>
        <end position="404"/>
    </location>
</feature>
<evidence type="ECO:0000256" key="5">
    <source>
        <dbReference type="ARBA" id="ARBA00023136"/>
    </source>
</evidence>
<evidence type="ECO:0000256" key="7">
    <source>
        <dbReference type="SAM" id="Phobius"/>
    </source>
</evidence>
<feature type="transmembrane region" description="Helical" evidence="7">
    <location>
        <begin position="309"/>
        <end position="330"/>
    </location>
</feature>
<dbReference type="InterPro" id="IPR050189">
    <property type="entry name" value="MFS_Efflux_Transporters"/>
</dbReference>
<feature type="transmembrane region" description="Helical" evidence="7">
    <location>
        <begin position="111"/>
        <end position="132"/>
    </location>
</feature>
<keyword evidence="10" id="KW-1185">Reference proteome</keyword>
<dbReference type="EMBL" id="CP042425">
    <property type="protein sequence ID" value="QEL20071.1"/>
    <property type="molecule type" value="Genomic_DNA"/>
</dbReference>
<feature type="transmembrane region" description="Helical" evidence="7">
    <location>
        <begin position="223"/>
        <end position="247"/>
    </location>
</feature>
<feature type="transmembrane region" description="Helical" evidence="7">
    <location>
        <begin position="86"/>
        <end position="105"/>
    </location>
</feature>
<dbReference type="PROSITE" id="PS50850">
    <property type="entry name" value="MFS"/>
    <property type="match status" value="1"/>
</dbReference>
<dbReference type="RefSeq" id="WP_149114400.1">
    <property type="nucleotide sequence ID" value="NZ_CP042425.1"/>
</dbReference>
<evidence type="ECO:0000313" key="10">
    <source>
        <dbReference type="Proteomes" id="UP000324974"/>
    </source>
</evidence>
<feature type="transmembrane region" description="Helical" evidence="7">
    <location>
        <begin position="259"/>
        <end position="276"/>
    </location>
</feature>
<feature type="transmembrane region" description="Helical" evidence="7">
    <location>
        <begin position="173"/>
        <end position="193"/>
    </location>
</feature>
<dbReference type="KEGG" id="lrs:PX52LOC_07157"/>
<feature type="domain" description="Major facilitator superfamily (MFS) profile" evidence="8">
    <location>
        <begin position="20"/>
        <end position="409"/>
    </location>
</feature>
<reference evidence="10" key="1">
    <citation type="submission" date="2019-08" db="EMBL/GenBank/DDBJ databases">
        <title>Limnoglobus roseus gen. nov., sp. nov., a novel freshwater planctomycete with a giant genome from the family Gemmataceae.</title>
        <authorList>
            <person name="Kulichevskaya I.S."/>
            <person name="Naumoff D.G."/>
            <person name="Miroshnikov K."/>
            <person name="Ivanova A."/>
            <person name="Philippov D.A."/>
            <person name="Hakobyan A."/>
            <person name="Rijpstra I.C."/>
            <person name="Sinninghe Damste J.S."/>
            <person name="Liesack W."/>
            <person name="Dedysh S.N."/>
        </authorList>
    </citation>
    <scope>NUCLEOTIDE SEQUENCE [LARGE SCALE GENOMIC DNA]</scope>
    <source>
        <strain evidence="10">PX52</strain>
    </source>
</reference>
<proteinExistence type="predicted"/>
<evidence type="ECO:0000256" key="4">
    <source>
        <dbReference type="ARBA" id="ARBA00022989"/>
    </source>
</evidence>
<feature type="region of interest" description="Disordered" evidence="6">
    <location>
        <begin position="418"/>
        <end position="438"/>
    </location>
</feature>
<dbReference type="Pfam" id="PF07690">
    <property type="entry name" value="MFS_1"/>
    <property type="match status" value="1"/>
</dbReference>
<dbReference type="CDD" id="cd17324">
    <property type="entry name" value="MFS_NepI_like"/>
    <property type="match status" value="1"/>
</dbReference>
<protein>
    <submittedName>
        <fullName evidence="9">MFS transporter</fullName>
    </submittedName>
</protein>
<feature type="transmembrane region" description="Helical" evidence="7">
    <location>
        <begin position="54"/>
        <end position="74"/>
    </location>
</feature>
<dbReference type="GO" id="GO:0022857">
    <property type="term" value="F:transmembrane transporter activity"/>
    <property type="evidence" value="ECO:0007669"/>
    <property type="project" value="InterPro"/>
</dbReference>
<feature type="compositionally biased region" description="Acidic residues" evidence="6">
    <location>
        <begin position="428"/>
        <end position="438"/>
    </location>
</feature>
<feature type="transmembrane region" description="Helical" evidence="7">
    <location>
        <begin position="20"/>
        <end position="42"/>
    </location>
</feature>
<evidence type="ECO:0000256" key="3">
    <source>
        <dbReference type="ARBA" id="ARBA00022692"/>
    </source>
</evidence>
<feature type="transmembrane region" description="Helical" evidence="7">
    <location>
        <begin position="351"/>
        <end position="371"/>
    </location>
</feature>
<feature type="transmembrane region" description="Helical" evidence="7">
    <location>
        <begin position="283"/>
        <end position="303"/>
    </location>
</feature>
<dbReference type="Gene3D" id="1.20.1250.20">
    <property type="entry name" value="MFS general substrate transporter like domains"/>
    <property type="match status" value="1"/>
</dbReference>
<accession>A0A5C1ALG2</accession>
<name>A0A5C1ALG2_9BACT</name>
<evidence type="ECO:0000313" key="9">
    <source>
        <dbReference type="EMBL" id="QEL20071.1"/>
    </source>
</evidence>
<dbReference type="Proteomes" id="UP000324974">
    <property type="component" value="Chromosome"/>
</dbReference>
<keyword evidence="3 7" id="KW-0812">Transmembrane</keyword>
<dbReference type="AlphaFoldDB" id="A0A5C1ALG2"/>
<dbReference type="OrthoDB" id="212436at2"/>
<dbReference type="PANTHER" id="PTHR43124:SF3">
    <property type="entry name" value="CHLORAMPHENICOL EFFLUX PUMP RV0191"/>
    <property type="match status" value="1"/>
</dbReference>
<evidence type="ECO:0000256" key="6">
    <source>
        <dbReference type="SAM" id="MobiDB-lite"/>
    </source>
</evidence>
<keyword evidence="5 7" id="KW-0472">Membrane</keyword>
<comment type="subcellular location">
    <subcellularLocation>
        <location evidence="1">Cell membrane</location>
        <topology evidence="1">Multi-pass membrane protein</topology>
    </subcellularLocation>
</comment>
<keyword evidence="2" id="KW-1003">Cell membrane</keyword>
<feature type="transmembrane region" description="Helical" evidence="7">
    <location>
        <begin position="144"/>
        <end position="167"/>
    </location>
</feature>
<sequence>MDVVEGTAPQKPVAGRQTGLLLLLAAINFTHILDFVIVMPLGDQLRHDLAITPQQFGFIVSAYGLAAVVAGILASTVVDRFDRKTVLLVAFAGFIFATLYCGLAADYAHLLLARALAGLFGGVAASGIMAIIGDVFPDKQRGKAIGAVTSSFAVASIIGLPIGLSLANWFHNWGAPFLAIAGLGTVVWAVAAWRLPSLTHHRAGQHAHPIAQFAAVLRQPNHLWSFAFMLAMVFGTFIIVPYFAPYFQANCGRSKEDLPIIYAVAGVGSLVMMNLIGWLTDRFGAQGVFLATAGGAVVMTLVITNLPPVSLAGAVATATLFMVLASGRVVPAQTMMLRSADPKLRGAFTNLNTAVSHFATGTGPVIAGLIIGEEYQGGPLTYYWLAGLVAAAFGIAALVLSFLLRPAAAPQPQTVPANPFPMALDPEPLPEAEEVATP</sequence>
<dbReference type="SUPFAM" id="SSF103473">
    <property type="entry name" value="MFS general substrate transporter"/>
    <property type="match status" value="1"/>
</dbReference>
<dbReference type="InterPro" id="IPR011701">
    <property type="entry name" value="MFS"/>
</dbReference>
<dbReference type="InterPro" id="IPR020846">
    <property type="entry name" value="MFS_dom"/>
</dbReference>
<evidence type="ECO:0000256" key="2">
    <source>
        <dbReference type="ARBA" id="ARBA00022475"/>
    </source>
</evidence>
<dbReference type="PANTHER" id="PTHR43124">
    <property type="entry name" value="PURINE EFFLUX PUMP PBUE"/>
    <property type="match status" value="1"/>
</dbReference>
<dbReference type="GO" id="GO:0005886">
    <property type="term" value="C:plasma membrane"/>
    <property type="evidence" value="ECO:0007669"/>
    <property type="project" value="UniProtKB-SubCell"/>
</dbReference>
<dbReference type="InterPro" id="IPR036259">
    <property type="entry name" value="MFS_trans_sf"/>
</dbReference>
<evidence type="ECO:0000259" key="8">
    <source>
        <dbReference type="PROSITE" id="PS50850"/>
    </source>
</evidence>